<feature type="region of interest" description="Disordered" evidence="1">
    <location>
        <begin position="111"/>
        <end position="139"/>
    </location>
</feature>
<evidence type="ECO:0000313" key="5">
    <source>
        <dbReference type="Proteomes" id="UP000332933"/>
    </source>
</evidence>
<proteinExistence type="predicted"/>
<protein>
    <submittedName>
        <fullName evidence="4">Aste57867_8341 protein</fullName>
    </submittedName>
</protein>
<gene>
    <name evidence="4" type="primary">Aste57867_8341</name>
    <name evidence="3" type="ORF">As57867_008309</name>
    <name evidence="4" type="ORF">ASTE57867_8341</name>
</gene>
<feature type="compositionally biased region" description="Pro residues" evidence="1">
    <location>
        <begin position="111"/>
        <end position="123"/>
    </location>
</feature>
<organism evidence="4 5">
    <name type="scientific">Aphanomyces stellatus</name>
    <dbReference type="NCBI Taxonomy" id="120398"/>
    <lineage>
        <taxon>Eukaryota</taxon>
        <taxon>Sar</taxon>
        <taxon>Stramenopiles</taxon>
        <taxon>Oomycota</taxon>
        <taxon>Saprolegniomycetes</taxon>
        <taxon>Saprolegniales</taxon>
        <taxon>Verrucalvaceae</taxon>
        <taxon>Aphanomyces</taxon>
    </lineage>
</organism>
<dbReference type="EMBL" id="CAADRA010005121">
    <property type="protein sequence ID" value="VFT85228.1"/>
    <property type="molecule type" value="Genomic_DNA"/>
</dbReference>
<sequence>MLFGAISLTFLALVTNVLGDNTCVLFSTVVSFYVIVQIDSNGDVCALGTGLGSPQIFSTLSLCQSESTAGKVISVSCGCDLLSITSGGMSGYDQGPMFWCNSGKTALGANPPNPNCTPPPPPTTTTVVPPTTTRPPTSTPVVHAACSY</sequence>
<reference evidence="3" key="2">
    <citation type="submission" date="2019-06" db="EMBL/GenBank/DDBJ databases">
        <title>Genomics analysis of Aphanomyces spp. identifies a new class of oomycete effector associated with host adaptation.</title>
        <authorList>
            <person name="Gaulin E."/>
        </authorList>
    </citation>
    <scope>NUCLEOTIDE SEQUENCE</scope>
    <source>
        <strain evidence="3">CBS 578.67</strain>
    </source>
</reference>
<evidence type="ECO:0000313" key="3">
    <source>
        <dbReference type="EMBL" id="KAF0701153.1"/>
    </source>
</evidence>
<keyword evidence="2" id="KW-0732">Signal</keyword>
<feature type="compositionally biased region" description="Low complexity" evidence="1">
    <location>
        <begin position="124"/>
        <end position="139"/>
    </location>
</feature>
<accession>A0A485KJZ7</accession>
<name>A0A485KJZ7_9STRA</name>
<evidence type="ECO:0000256" key="1">
    <source>
        <dbReference type="SAM" id="MobiDB-lite"/>
    </source>
</evidence>
<evidence type="ECO:0000256" key="2">
    <source>
        <dbReference type="SAM" id="SignalP"/>
    </source>
</evidence>
<feature type="signal peptide" evidence="2">
    <location>
        <begin position="1"/>
        <end position="19"/>
    </location>
</feature>
<dbReference type="Proteomes" id="UP000332933">
    <property type="component" value="Unassembled WGS sequence"/>
</dbReference>
<feature type="chain" id="PRO_5036116104" evidence="2">
    <location>
        <begin position="20"/>
        <end position="148"/>
    </location>
</feature>
<reference evidence="4 5" key="1">
    <citation type="submission" date="2019-03" db="EMBL/GenBank/DDBJ databases">
        <authorList>
            <person name="Gaulin E."/>
            <person name="Dumas B."/>
        </authorList>
    </citation>
    <scope>NUCLEOTIDE SEQUENCE [LARGE SCALE GENOMIC DNA]</scope>
    <source>
        <strain evidence="4">CBS 568.67</strain>
    </source>
</reference>
<dbReference type="AlphaFoldDB" id="A0A485KJZ7"/>
<evidence type="ECO:0000313" key="4">
    <source>
        <dbReference type="EMBL" id="VFT85228.1"/>
    </source>
</evidence>
<keyword evidence="5" id="KW-1185">Reference proteome</keyword>
<dbReference type="EMBL" id="VJMH01005100">
    <property type="protein sequence ID" value="KAF0701153.1"/>
    <property type="molecule type" value="Genomic_DNA"/>
</dbReference>